<dbReference type="OrthoDB" id="378205at2157"/>
<accession>A0A6A8GAB4</accession>
<dbReference type="EMBL" id="WKJQ01000001">
    <property type="protein sequence ID" value="MRW97538.1"/>
    <property type="molecule type" value="Genomic_DNA"/>
</dbReference>
<dbReference type="Proteomes" id="UP000443423">
    <property type="component" value="Unassembled WGS sequence"/>
</dbReference>
<sequence>MEPVWSRSDLGRYLESIVNEDDIEEQLIQESRWKISYRESQLERRGLLRMHREAMSLEEKKLDWADLGLTDQAKETLDKSGVEETELHRFFAHPGVLVESPGLFHYYRTLAGVSENRLRDMKTVRPAVRNLTGSTKSPEVDDPTRRLCRYFNSLISTWASGITDGEPKQRALTSALLTEGAAIEGSSRNAGGKKAVVNVASVIVADLHEHDRLDAFVVKQTSSDDFDRVSAAELGESYPLSDLSGAYDVDAIYAKNGGKVSFSEPDMIVESPSGVTGYGEIKDRKDISNQWEGWLPLIRSKLVDFKSRNSSAKRMVLQPVFTERMIDGERGSDAEDVGVRGFIDEDLLDVPFNISKILADEDSREFFGDYIRSLLGYSVEVLTVPST</sequence>
<keyword evidence="2" id="KW-1185">Reference proteome</keyword>
<organism evidence="1 2">
    <name type="scientific">Haloferax marinum</name>
    <dbReference type="NCBI Taxonomy" id="2666143"/>
    <lineage>
        <taxon>Archaea</taxon>
        <taxon>Methanobacteriati</taxon>
        <taxon>Methanobacteriota</taxon>
        <taxon>Stenosarchaea group</taxon>
        <taxon>Halobacteria</taxon>
        <taxon>Halobacteriales</taxon>
        <taxon>Haloferacaceae</taxon>
        <taxon>Haloferax</taxon>
    </lineage>
</organism>
<evidence type="ECO:0000313" key="2">
    <source>
        <dbReference type="Proteomes" id="UP000443423"/>
    </source>
</evidence>
<name>A0A6A8GAB4_9EURY</name>
<proteinExistence type="predicted"/>
<evidence type="ECO:0000313" key="1">
    <source>
        <dbReference type="EMBL" id="MRW97538.1"/>
    </source>
</evidence>
<dbReference type="AlphaFoldDB" id="A0A6A8GAB4"/>
<gene>
    <name evidence="1" type="ORF">GJR99_13270</name>
</gene>
<reference evidence="1 2" key="1">
    <citation type="submission" date="2019-11" db="EMBL/GenBank/DDBJ databases">
        <title>Whole genome sequence of Haloferax sp. MBLA0078.</title>
        <authorList>
            <person name="Seo M.-J."/>
            <person name="Cho E.-S."/>
        </authorList>
    </citation>
    <scope>NUCLEOTIDE SEQUENCE [LARGE SCALE GENOMIC DNA]</scope>
    <source>
        <strain evidence="1 2">MBLA0078</strain>
    </source>
</reference>
<comment type="caution">
    <text evidence="1">The sequence shown here is derived from an EMBL/GenBank/DDBJ whole genome shotgun (WGS) entry which is preliminary data.</text>
</comment>
<dbReference type="RefSeq" id="WP_151112930.1">
    <property type="nucleotide sequence ID" value="NZ_WKJQ01000001.1"/>
</dbReference>
<protein>
    <submittedName>
        <fullName evidence="1">Uncharacterized protein</fullName>
    </submittedName>
</protein>